<keyword evidence="11" id="KW-1185">Reference proteome</keyword>
<reference evidence="10" key="3">
    <citation type="submission" date="2018-08" db="UniProtKB">
        <authorList>
            <consortium name="EnsemblPlants"/>
        </authorList>
    </citation>
    <scope>IDENTIFICATION</scope>
    <source>
        <strain evidence="10">cv. Bd21</strain>
    </source>
</reference>
<dbReference type="EnsemblPlants" id="KQK09791">
    <property type="protein sequence ID" value="KQK09791"/>
    <property type="gene ID" value="BRADI_2g50150v3"/>
</dbReference>
<keyword evidence="4 8" id="KW-0732">Signal</keyword>
<dbReference type="GO" id="GO:0005576">
    <property type="term" value="C:extracellular region"/>
    <property type="evidence" value="ECO:0007669"/>
    <property type="project" value="UniProtKB-SubCell"/>
</dbReference>
<evidence type="ECO:0000256" key="7">
    <source>
        <dbReference type="SAM" id="MobiDB-lite"/>
    </source>
</evidence>
<evidence type="ECO:0000256" key="5">
    <source>
        <dbReference type="ARBA" id="ARBA00023180"/>
    </source>
</evidence>
<feature type="compositionally biased region" description="Basic and acidic residues" evidence="7">
    <location>
        <begin position="76"/>
        <end position="92"/>
    </location>
</feature>
<reference evidence="9 10" key="1">
    <citation type="journal article" date="2010" name="Nature">
        <title>Genome sequencing and analysis of the model grass Brachypodium distachyon.</title>
        <authorList>
            <consortium name="International Brachypodium Initiative"/>
        </authorList>
    </citation>
    <scope>NUCLEOTIDE SEQUENCE [LARGE SCALE GENOMIC DNA]</scope>
    <source>
        <strain evidence="9 10">Bd21</strain>
    </source>
</reference>
<accession>I1HRP3</accession>
<evidence type="ECO:0000256" key="4">
    <source>
        <dbReference type="ARBA" id="ARBA00022729"/>
    </source>
</evidence>
<evidence type="ECO:0000313" key="10">
    <source>
        <dbReference type="EnsemblPlants" id="KQK09791"/>
    </source>
</evidence>
<evidence type="ECO:0000313" key="11">
    <source>
        <dbReference type="Proteomes" id="UP000008810"/>
    </source>
</evidence>
<name>I1HRP3_BRADI</name>
<comment type="similarity">
    <text evidence="2">Belongs to the CLV3/ESR signal peptide family.</text>
</comment>
<evidence type="ECO:0000256" key="1">
    <source>
        <dbReference type="ARBA" id="ARBA00004613"/>
    </source>
</evidence>
<keyword evidence="6" id="KW-0379">Hydroxylation</keyword>
<dbReference type="Proteomes" id="UP000008810">
    <property type="component" value="Chromosome 2"/>
</dbReference>
<dbReference type="PANTHER" id="PTHR33869:SF4">
    <property type="match status" value="1"/>
</dbReference>
<reference evidence="9" key="2">
    <citation type="submission" date="2017-06" db="EMBL/GenBank/DDBJ databases">
        <title>WGS assembly of Brachypodium distachyon.</title>
        <authorList>
            <consortium name="The International Brachypodium Initiative"/>
            <person name="Lucas S."/>
            <person name="Harmon-Smith M."/>
            <person name="Lail K."/>
            <person name="Tice H."/>
            <person name="Grimwood J."/>
            <person name="Bruce D."/>
            <person name="Barry K."/>
            <person name="Shu S."/>
            <person name="Lindquist E."/>
            <person name="Wang M."/>
            <person name="Pitluck S."/>
            <person name="Vogel J.P."/>
            <person name="Garvin D.F."/>
            <person name="Mockler T.C."/>
            <person name="Schmutz J."/>
            <person name="Rokhsar D."/>
            <person name="Bevan M.W."/>
        </authorList>
    </citation>
    <scope>NUCLEOTIDE SEQUENCE</scope>
    <source>
        <strain evidence="9">Bd21</strain>
    </source>
</reference>
<dbReference type="OMA" id="GITRGRW"/>
<dbReference type="eggNOG" id="ENOG502R5M4">
    <property type="taxonomic scope" value="Eukaryota"/>
</dbReference>
<feature type="region of interest" description="Disordered" evidence="7">
    <location>
        <begin position="41"/>
        <end position="92"/>
    </location>
</feature>
<proteinExistence type="inferred from homology"/>
<comment type="subcellular location">
    <subcellularLocation>
        <location evidence="1">Secreted</location>
    </subcellularLocation>
</comment>
<keyword evidence="3" id="KW-0964">Secreted</keyword>
<dbReference type="EMBL" id="CM000881">
    <property type="protein sequence ID" value="KQK09791.1"/>
    <property type="molecule type" value="Genomic_DNA"/>
</dbReference>
<dbReference type="FunCoup" id="I1HRP3">
    <property type="interactions" value="116"/>
</dbReference>
<dbReference type="Gramene" id="KQK09791">
    <property type="protein sequence ID" value="KQK09791"/>
    <property type="gene ID" value="BRADI_2g50150v3"/>
</dbReference>
<evidence type="ECO:0000256" key="3">
    <source>
        <dbReference type="ARBA" id="ARBA00022525"/>
    </source>
</evidence>
<gene>
    <name evidence="9" type="ORF">BRADI_2g50150v3</name>
</gene>
<feature type="signal peptide" evidence="8">
    <location>
        <begin position="1"/>
        <end position="20"/>
    </location>
</feature>
<keyword evidence="5" id="KW-0325">Glycoprotein</keyword>
<dbReference type="GO" id="GO:0033612">
    <property type="term" value="F:receptor serine/threonine kinase binding"/>
    <property type="evidence" value="ECO:0000318"/>
    <property type="project" value="GO_Central"/>
</dbReference>
<organism evidence="9">
    <name type="scientific">Brachypodium distachyon</name>
    <name type="common">Purple false brome</name>
    <name type="synonym">Trachynia distachya</name>
    <dbReference type="NCBI Taxonomy" id="15368"/>
    <lineage>
        <taxon>Eukaryota</taxon>
        <taxon>Viridiplantae</taxon>
        <taxon>Streptophyta</taxon>
        <taxon>Embryophyta</taxon>
        <taxon>Tracheophyta</taxon>
        <taxon>Spermatophyta</taxon>
        <taxon>Magnoliopsida</taxon>
        <taxon>Liliopsida</taxon>
        <taxon>Poales</taxon>
        <taxon>Poaceae</taxon>
        <taxon>BOP clade</taxon>
        <taxon>Pooideae</taxon>
        <taxon>Stipodae</taxon>
        <taxon>Brachypodieae</taxon>
        <taxon>Brachypodium</taxon>
    </lineage>
</organism>
<evidence type="ECO:0000313" key="9">
    <source>
        <dbReference type="EMBL" id="KQK09791.1"/>
    </source>
</evidence>
<dbReference type="AlphaFoldDB" id="I1HRP3"/>
<evidence type="ECO:0000256" key="8">
    <source>
        <dbReference type="SAM" id="SignalP"/>
    </source>
</evidence>
<evidence type="ECO:0000256" key="2">
    <source>
        <dbReference type="ARBA" id="ARBA00005416"/>
    </source>
</evidence>
<sequence>MAVRTGAVVVLLCLVLIVGTELVATPAEARAVQADHLYAAPNTNAGSAGGGNGITRGRWNHVRRSLQQGGGAGGDAAHKREVPGGPDPQHHN</sequence>
<dbReference type="PANTHER" id="PTHR33869">
    <property type="entry name" value="CLAVATA3/ESR (CLE)-RELATED PROTEIN 3"/>
    <property type="match status" value="1"/>
</dbReference>
<protein>
    <submittedName>
        <fullName evidence="9 10">Uncharacterized protein</fullName>
    </submittedName>
</protein>
<dbReference type="InterPro" id="IPR039616">
    <property type="entry name" value="CLE1-4"/>
</dbReference>
<evidence type="ECO:0000256" key="6">
    <source>
        <dbReference type="ARBA" id="ARBA00023278"/>
    </source>
</evidence>
<feature type="chain" id="PRO_5014094762" evidence="8">
    <location>
        <begin position="21"/>
        <end position="92"/>
    </location>
</feature>
<dbReference type="HOGENOM" id="CLU_193318_0_0_1"/>
<dbReference type="InParanoid" id="I1HRP3"/>